<feature type="region of interest" description="Disordered" evidence="4">
    <location>
        <begin position="103"/>
        <end position="543"/>
    </location>
</feature>
<gene>
    <name evidence="6" type="ORF">SMACR_08310</name>
</gene>
<evidence type="ECO:0000259" key="5">
    <source>
        <dbReference type="SMART" id="SM00382"/>
    </source>
</evidence>
<dbReference type="Proteomes" id="UP000433876">
    <property type="component" value="Unassembled WGS sequence"/>
</dbReference>
<dbReference type="PANTHER" id="PTHR23074:SF17">
    <property type="entry name" value="FIDGETIN-LIKE PROTEIN 1"/>
    <property type="match status" value="1"/>
</dbReference>
<dbReference type="PANTHER" id="PTHR23074">
    <property type="entry name" value="AAA DOMAIN-CONTAINING"/>
    <property type="match status" value="1"/>
</dbReference>
<dbReference type="CDD" id="cd19509">
    <property type="entry name" value="RecA-like_VPS4-like"/>
    <property type="match status" value="1"/>
</dbReference>
<dbReference type="PROSITE" id="PS00674">
    <property type="entry name" value="AAA"/>
    <property type="match status" value="1"/>
</dbReference>
<dbReference type="Pfam" id="PF09336">
    <property type="entry name" value="Vps4_C"/>
    <property type="match status" value="1"/>
</dbReference>
<evidence type="ECO:0000313" key="7">
    <source>
        <dbReference type="Proteomes" id="UP000433876"/>
    </source>
</evidence>
<name>A0A8S8ZJ71_SORMA</name>
<dbReference type="SUPFAM" id="SSF52540">
    <property type="entry name" value="P-loop containing nucleoside triphosphate hydrolases"/>
    <property type="match status" value="1"/>
</dbReference>
<dbReference type="FunFam" id="3.40.50.300:FF:000093">
    <property type="entry name" value="Fidgetin-like 1"/>
    <property type="match status" value="1"/>
</dbReference>
<dbReference type="InterPro" id="IPR003960">
    <property type="entry name" value="ATPase_AAA_CS"/>
</dbReference>
<feature type="domain" description="AAA+ ATPase" evidence="5">
    <location>
        <begin position="610"/>
        <end position="765"/>
    </location>
</feature>
<keyword evidence="2" id="KW-0547">Nucleotide-binding</keyword>
<feature type="compositionally biased region" description="Polar residues" evidence="4">
    <location>
        <begin position="181"/>
        <end position="191"/>
    </location>
</feature>
<dbReference type="Gene3D" id="1.10.8.60">
    <property type="match status" value="2"/>
</dbReference>
<reference evidence="6 7" key="1">
    <citation type="submission" date="2017-07" db="EMBL/GenBank/DDBJ databases">
        <title>Genome sequence of the Sordaria macrospora wild type strain R19027.</title>
        <authorList>
            <person name="Nowrousian M."/>
            <person name="Teichert I."/>
            <person name="Kueck U."/>
        </authorList>
    </citation>
    <scope>NUCLEOTIDE SEQUENCE [LARGE SCALE GENOMIC DNA]</scope>
    <source>
        <strain evidence="6 7">R19027</strain>
        <tissue evidence="6">Mycelium</tissue>
    </source>
</reference>
<evidence type="ECO:0000256" key="4">
    <source>
        <dbReference type="SAM" id="MobiDB-lite"/>
    </source>
</evidence>
<feature type="compositionally biased region" description="Basic residues" evidence="4">
    <location>
        <begin position="309"/>
        <end position="320"/>
    </location>
</feature>
<dbReference type="VEuPathDB" id="FungiDB:SMAC_08310"/>
<feature type="compositionally biased region" description="Low complexity" evidence="4">
    <location>
        <begin position="272"/>
        <end position="285"/>
    </location>
</feature>
<comment type="caution">
    <text evidence="6">The sequence shown here is derived from an EMBL/GenBank/DDBJ whole genome shotgun (WGS) entry which is preliminary data.</text>
</comment>
<dbReference type="AlphaFoldDB" id="A0A8S8ZJ71"/>
<sequence>MLRNRSAASVLQKTYDESYLTCSTAVYYEGQGNEDEAMRCWKQALEQIYDQQTNKILPTFTPRSETEKALVESLRQLEVQCKERIDLLEALRLSRLESLKHEATSSASHLSPLPNPSDPTKGWIGEGTIPAVTYTDLSRPTPAKRPFVGTRSVSEQSMPTPGPSAEARTPGGEFPFVSTRPVLTSPPSASRHSLEEGTSPRTRSPEKHTMRTTLRTGRLADKKTSHRPTPSTSVSERPGASKAASLAWSYLGKRDRSSPSGSASGNSGGTGTTDQASSAPPASSPYSVERSRQSSALAGRQQQWDTHTRRLVTGRPRSHSKTPDGRPTPESSTPRRSDEHRHSRQSSFTISAAAASSALNSLSLKDNNERSPLEGEEGLQLRTAPLQMPRRRPLPATGNTDDEDTSYSARGSATTTRRSNRKISNPTLPQRKPISRTSYLANTARPASGKLATTHDVDTPRTSARARGKKLEQPPTSSSSEDSEYETPRRPQQSTSRQKLRQRLNQREASLLVETPTHNSESPESEGDEEAAQQRSEAAKWNKQKAKILRRLPPGVDEHAAKQILNEIVVQGDEVHWSDVAGLEIAKNALRETVVYPFLRPDLFKGLREPARGMLLFGPPGTGKTMLARAVATESKSTFFSISASSLTSKYLGESEKLVRALFALAKVLSPSIIFVDEIDSLLSQRSGSGEHEATMRIKTEFLIQWSDLQRAAAGRETASKGTKENGTEGDVNRVLVLAATNLPWAIDEAARRRFVRRQYIPLPEADTRAIQFKTLLSQQKHTLTNEDITELVNMTDGKSPYSFAIFANLFTPWQGYRSIIFAKRLYLAGFSGSDITALAKDAAMGPLRSLGEALLQTTMDQIRPIELKDFVTSLATIRPSVSKANLKFYEDWARDFGERGG</sequence>
<dbReference type="OMA" id="AWGSIYR"/>
<dbReference type="SMART" id="SM00382">
    <property type="entry name" value="AAA"/>
    <property type="match status" value="1"/>
</dbReference>
<dbReference type="Gene3D" id="3.40.50.300">
    <property type="entry name" value="P-loop containing nucleotide triphosphate hydrolases"/>
    <property type="match status" value="1"/>
</dbReference>
<dbReference type="InterPro" id="IPR027417">
    <property type="entry name" value="P-loop_NTPase"/>
</dbReference>
<dbReference type="EMBL" id="NMPR01000094">
    <property type="protein sequence ID" value="KAA8630787.1"/>
    <property type="molecule type" value="Genomic_DNA"/>
</dbReference>
<organism evidence="6 7">
    <name type="scientific">Sordaria macrospora</name>
    <dbReference type="NCBI Taxonomy" id="5147"/>
    <lineage>
        <taxon>Eukaryota</taxon>
        <taxon>Fungi</taxon>
        <taxon>Dikarya</taxon>
        <taxon>Ascomycota</taxon>
        <taxon>Pezizomycotina</taxon>
        <taxon>Sordariomycetes</taxon>
        <taxon>Sordariomycetidae</taxon>
        <taxon>Sordariales</taxon>
        <taxon>Sordariaceae</taxon>
        <taxon>Sordaria</taxon>
    </lineage>
</organism>
<dbReference type="InterPro" id="IPR050304">
    <property type="entry name" value="MT-severing_AAA_ATPase"/>
</dbReference>
<evidence type="ECO:0000256" key="1">
    <source>
        <dbReference type="ARBA" id="ARBA00006914"/>
    </source>
</evidence>
<evidence type="ECO:0000256" key="2">
    <source>
        <dbReference type="ARBA" id="ARBA00022741"/>
    </source>
</evidence>
<protein>
    <recommendedName>
        <fullName evidence="5">AAA+ ATPase domain-containing protein</fullName>
    </recommendedName>
</protein>
<evidence type="ECO:0000256" key="3">
    <source>
        <dbReference type="ARBA" id="ARBA00022840"/>
    </source>
</evidence>
<proteinExistence type="inferred from homology"/>
<feature type="compositionally biased region" description="Polar residues" evidence="4">
    <location>
        <begin position="293"/>
        <end position="305"/>
    </location>
</feature>
<dbReference type="InterPro" id="IPR003593">
    <property type="entry name" value="AAA+_ATPase"/>
</dbReference>
<keyword evidence="3" id="KW-0067">ATP-binding</keyword>
<feature type="compositionally biased region" description="Low complexity" evidence="4">
    <location>
        <begin position="351"/>
        <end position="364"/>
    </location>
</feature>
<comment type="similarity">
    <text evidence="1">Belongs to the AAA ATPase family.</text>
</comment>
<dbReference type="InterPro" id="IPR015415">
    <property type="entry name" value="Spast_Vps4_C"/>
</dbReference>
<dbReference type="GO" id="GO:0005524">
    <property type="term" value="F:ATP binding"/>
    <property type="evidence" value="ECO:0007669"/>
    <property type="project" value="UniProtKB-KW"/>
</dbReference>
<accession>A0A8S8ZJ71</accession>
<dbReference type="InterPro" id="IPR003959">
    <property type="entry name" value="ATPase_AAA_core"/>
</dbReference>
<dbReference type="Pfam" id="PF00004">
    <property type="entry name" value="AAA"/>
    <property type="match status" value="1"/>
</dbReference>
<dbReference type="GO" id="GO:0016887">
    <property type="term" value="F:ATP hydrolysis activity"/>
    <property type="evidence" value="ECO:0007669"/>
    <property type="project" value="InterPro"/>
</dbReference>
<evidence type="ECO:0000313" key="6">
    <source>
        <dbReference type="EMBL" id="KAA8630787.1"/>
    </source>
</evidence>
<feature type="compositionally biased region" description="Polar residues" evidence="4">
    <location>
        <begin position="406"/>
        <end position="428"/>
    </location>
</feature>